<sequence>MRTPDEATASTRAFLIKLIHYSHLNPKVSYSSRGYVFRGSIKTDGYRIQLLAFKLRELSCVKYQRLREDKRPDSLISTLGCTDHYLTEIRNVVKTTEDVNRIWNCDPNDIKFLGIDLGQVFVVGASAILPSSASVTSTDEEKQGAITEIDIPMSTQLHNLAVSQKAIYQPTFKHRRWLEQRKGRAVEGTESIAHKETNLPPLRGPEASITEHVKRPRVVESDLHQWDAKRARDQEFKLVGKRHLELVGGTPGAKRDGKNKVIIGVGLGEFSSSSRLSSLHTAFLKYFVQLARSLDYIIVGVNEYSTSKRCLVCLEFVAKDVMAAHNMCNIIQGHLLDDKNGVYIWEMEENTQSVESM</sequence>
<keyword evidence="2" id="KW-1185">Reference proteome</keyword>
<name>A0A9P7Y3N7_9FUNG</name>
<reference evidence="1" key="1">
    <citation type="submission" date="2021-06" db="EMBL/GenBank/DDBJ databases">
        <title>Genome Sequence of Mortierella hyaline Strain SCG-10, a Cold-Adapted, Nitrate-Reducing Fungus Isolated from Soil in Minnesota, USA.</title>
        <authorList>
            <person name="Aldossari N."/>
        </authorList>
    </citation>
    <scope>NUCLEOTIDE SEQUENCE</scope>
    <source>
        <strain evidence="1">SCG-10</strain>
    </source>
</reference>
<evidence type="ECO:0000313" key="1">
    <source>
        <dbReference type="EMBL" id="KAG9071218.1"/>
    </source>
</evidence>
<protein>
    <submittedName>
        <fullName evidence="1">Uncharacterized protein</fullName>
    </submittedName>
</protein>
<dbReference type="EMBL" id="JAHRHY010000003">
    <property type="protein sequence ID" value="KAG9071218.1"/>
    <property type="molecule type" value="Genomic_DNA"/>
</dbReference>
<organism evidence="1 2">
    <name type="scientific">Linnemannia hyalina</name>
    <dbReference type="NCBI Taxonomy" id="64524"/>
    <lineage>
        <taxon>Eukaryota</taxon>
        <taxon>Fungi</taxon>
        <taxon>Fungi incertae sedis</taxon>
        <taxon>Mucoromycota</taxon>
        <taxon>Mortierellomycotina</taxon>
        <taxon>Mortierellomycetes</taxon>
        <taxon>Mortierellales</taxon>
        <taxon>Mortierellaceae</taxon>
        <taxon>Linnemannia</taxon>
    </lineage>
</organism>
<comment type="caution">
    <text evidence="1">The sequence shown here is derived from an EMBL/GenBank/DDBJ whole genome shotgun (WGS) entry which is preliminary data.</text>
</comment>
<gene>
    <name evidence="1" type="ORF">KI688_008763</name>
</gene>
<dbReference type="AlphaFoldDB" id="A0A9P7Y3N7"/>
<evidence type="ECO:0000313" key="2">
    <source>
        <dbReference type="Proteomes" id="UP000707451"/>
    </source>
</evidence>
<accession>A0A9P7Y3N7</accession>
<proteinExistence type="predicted"/>
<dbReference type="Proteomes" id="UP000707451">
    <property type="component" value="Unassembled WGS sequence"/>
</dbReference>
<dbReference type="OrthoDB" id="2436419at2759"/>